<dbReference type="eggNOG" id="ENOG50332MB">
    <property type="taxonomic scope" value="Bacteria"/>
</dbReference>
<dbReference type="Proteomes" id="UP000001505">
    <property type="component" value="Chromosome"/>
</dbReference>
<evidence type="ECO:0000256" key="1">
    <source>
        <dbReference type="SAM" id="Phobius"/>
    </source>
</evidence>
<feature type="transmembrane region" description="Helical" evidence="1">
    <location>
        <begin position="126"/>
        <end position="144"/>
    </location>
</feature>
<protein>
    <submittedName>
        <fullName evidence="2">Uncharacterized protein</fullName>
    </submittedName>
</protein>
<feature type="transmembrane region" description="Helical" evidence="1">
    <location>
        <begin position="88"/>
        <end position="111"/>
    </location>
</feature>
<sequence>MSTKQKKKLCWNCEGRVSFEEENCPYCSVYLGPAIEKDGKQNVLAPPYQIIEEEEDLDALESPYQIEGDSAAEEVPELDEAKNDMRQVVLPLGMLSAGSLFFLFGLMLLIFSDHGTLTLSWSADYWYLYVLLALPALFFGWVSLGRSDLQGE</sequence>
<dbReference type="EMBL" id="CP001928">
    <property type="protein sequence ID" value="ADI37479.1"/>
    <property type="molecule type" value="Genomic_DNA"/>
</dbReference>
<dbReference type="RefSeq" id="WP_013181207.1">
    <property type="nucleotide sequence ID" value="NC_014225.1"/>
</dbReference>
<dbReference type="STRING" id="716544.wcw_0104"/>
<keyword evidence="1" id="KW-1133">Transmembrane helix</keyword>
<name>D6YTL8_WADCW</name>
<accession>D6YTL8</accession>
<keyword evidence="1" id="KW-0812">Transmembrane</keyword>
<gene>
    <name evidence="2" type="ordered locus">wcw_0104</name>
</gene>
<keyword evidence="3" id="KW-1185">Reference proteome</keyword>
<dbReference type="AlphaFoldDB" id="D6YTL8"/>
<evidence type="ECO:0000313" key="2">
    <source>
        <dbReference type="EMBL" id="ADI37479.1"/>
    </source>
</evidence>
<evidence type="ECO:0000313" key="3">
    <source>
        <dbReference type="Proteomes" id="UP000001505"/>
    </source>
</evidence>
<proteinExistence type="predicted"/>
<keyword evidence="1" id="KW-0472">Membrane</keyword>
<dbReference type="OrthoDB" id="22049at2"/>
<reference evidence="2 3" key="1">
    <citation type="journal article" date="2010" name="PLoS ONE">
        <title>The Waddlia genome: a window into chlamydial biology.</title>
        <authorList>
            <person name="Bertelli C."/>
            <person name="Collyn F."/>
            <person name="Croxatto A."/>
            <person name="Ruckert C."/>
            <person name="Polkinghorne A."/>
            <person name="Kebbi-Beghdadi C."/>
            <person name="Goesmann A."/>
            <person name="Vaughan L."/>
            <person name="Greub G."/>
        </authorList>
    </citation>
    <scope>NUCLEOTIDE SEQUENCE [LARGE SCALE GENOMIC DNA]</scope>
    <source>
        <strain evidence="3">ATCC VR-1470 / WSU 86-1044</strain>
    </source>
</reference>
<dbReference type="HOGENOM" id="CLU_1709981_0_0_0"/>
<organism evidence="2 3">
    <name type="scientific">Waddlia chondrophila (strain ATCC VR-1470 / WSU 86-1044)</name>
    <dbReference type="NCBI Taxonomy" id="716544"/>
    <lineage>
        <taxon>Bacteria</taxon>
        <taxon>Pseudomonadati</taxon>
        <taxon>Chlamydiota</taxon>
        <taxon>Chlamydiia</taxon>
        <taxon>Parachlamydiales</taxon>
        <taxon>Waddliaceae</taxon>
        <taxon>Waddlia</taxon>
    </lineage>
</organism>
<dbReference type="KEGG" id="wch:wcw_0104"/>